<evidence type="ECO:0000313" key="2">
    <source>
        <dbReference type="Proteomes" id="UP001348369"/>
    </source>
</evidence>
<evidence type="ECO:0000313" key="1">
    <source>
        <dbReference type="EMBL" id="WSC01714.1"/>
    </source>
</evidence>
<name>A0ACD4ZU56_9ACTN</name>
<accession>A0ACD4ZU56</accession>
<dbReference type="EMBL" id="CP109109">
    <property type="protein sequence ID" value="WSC01714.1"/>
    <property type="molecule type" value="Genomic_DNA"/>
</dbReference>
<organism evidence="1 2">
    <name type="scientific">Streptomyces scopuliridis</name>
    <dbReference type="NCBI Taxonomy" id="452529"/>
    <lineage>
        <taxon>Bacteria</taxon>
        <taxon>Bacillati</taxon>
        <taxon>Actinomycetota</taxon>
        <taxon>Actinomycetes</taxon>
        <taxon>Kitasatosporales</taxon>
        <taxon>Streptomycetaceae</taxon>
        <taxon>Streptomyces</taxon>
    </lineage>
</organism>
<gene>
    <name evidence="1" type="ORF">OG835_35035</name>
</gene>
<sequence>MTLNLQRGWAVIRSMSDRNFTVNPVIICGAHRVMHFLCTPWPATLPIGAGTVRSASLNCVGQGHQCPGQVWLCAPGAGGLTEAALLFDSLHRLRSNPVV</sequence>
<reference evidence="1" key="1">
    <citation type="submission" date="2022-10" db="EMBL/GenBank/DDBJ databases">
        <title>The complete genomes of actinobacterial strains from the NBC collection.</title>
        <authorList>
            <person name="Joergensen T.S."/>
            <person name="Alvarez Arevalo M."/>
            <person name="Sterndorff E.B."/>
            <person name="Faurdal D."/>
            <person name="Vuksanovic O."/>
            <person name="Mourched A.-S."/>
            <person name="Charusanti P."/>
            <person name="Shaw S."/>
            <person name="Blin K."/>
            <person name="Weber T."/>
        </authorList>
    </citation>
    <scope>NUCLEOTIDE SEQUENCE</scope>
    <source>
        <strain evidence="1">NBC 01771</strain>
    </source>
</reference>
<proteinExistence type="predicted"/>
<dbReference type="Proteomes" id="UP001348369">
    <property type="component" value="Chromosome"/>
</dbReference>
<protein>
    <submittedName>
        <fullName evidence="1">Uncharacterized protein</fullName>
    </submittedName>
</protein>
<keyword evidence="2" id="KW-1185">Reference proteome</keyword>